<dbReference type="AlphaFoldDB" id="A0A1H5P3H6"/>
<evidence type="ECO:0000256" key="1">
    <source>
        <dbReference type="SAM" id="MobiDB-lite"/>
    </source>
</evidence>
<evidence type="ECO:0000313" key="3">
    <source>
        <dbReference type="EMBL" id="SEF08542.1"/>
    </source>
</evidence>
<dbReference type="EMBL" id="FNUC01000004">
    <property type="protein sequence ID" value="SEF08542.1"/>
    <property type="molecule type" value="Genomic_DNA"/>
</dbReference>
<dbReference type="InterPro" id="IPR010985">
    <property type="entry name" value="Ribbon_hlx_hlx"/>
</dbReference>
<feature type="domain" description="Antitoxin FitA-like ribbon-helix-helix" evidence="2">
    <location>
        <begin position="7"/>
        <end position="37"/>
    </location>
</feature>
<keyword evidence="4" id="KW-1185">Reference proteome</keyword>
<feature type="region of interest" description="Disordered" evidence="1">
    <location>
        <begin position="56"/>
        <end position="77"/>
    </location>
</feature>
<proteinExistence type="predicted"/>
<accession>A0A1H5P3H6</accession>
<dbReference type="SUPFAM" id="SSF47598">
    <property type="entry name" value="Ribbon-helix-helix"/>
    <property type="match status" value="1"/>
</dbReference>
<dbReference type="RefSeq" id="WP_141711500.1">
    <property type="nucleotide sequence ID" value="NZ_FNUC01000004.1"/>
</dbReference>
<protein>
    <recommendedName>
        <fullName evidence="2">Antitoxin FitA-like ribbon-helix-helix domain-containing protein</fullName>
    </recommendedName>
</protein>
<evidence type="ECO:0000259" key="2">
    <source>
        <dbReference type="Pfam" id="PF22513"/>
    </source>
</evidence>
<evidence type="ECO:0000313" key="4">
    <source>
        <dbReference type="Proteomes" id="UP000181980"/>
    </source>
</evidence>
<name>A0A1H5P3H6_9ACTN</name>
<dbReference type="GO" id="GO:0006355">
    <property type="term" value="P:regulation of DNA-templated transcription"/>
    <property type="evidence" value="ECO:0007669"/>
    <property type="project" value="InterPro"/>
</dbReference>
<dbReference type="STRING" id="561176.SAMN04488561_3658"/>
<dbReference type="Proteomes" id="UP000181980">
    <property type="component" value="Unassembled WGS sequence"/>
</dbReference>
<organism evidence="3 4">
    <name type="scientific">Jiangella alba</name>
    <dbReference type="NCBI Taxonomy" id="561176"/>
    <lineage>
        <taxon>Bacteria</taxon>
        <taxon>Bacillati</taxon>
        <taxon>Actinomycetota</taxon>
        <taxon>Actinomycetes</taxon>
        <taxon>Jiangellales</taxon>
        <taxon>Jiangellaceae</taxon>
        <taxon>Jiangella</taxon>
    </lineage>
</organism>
<reference evidence="4" key="1">
    <citation type="submission" date="2016-10" db="EMBL/GenBank/DDBJ databases">
        <authorList>
            <person name="Varghese N."/>
            <person name="Submissions S."/>
        </authorList>
    </citation>
    <scope>NUCLEOTIDE SEQUENCE [LARGE SCALE GENOMIC DNA]</scope>
    <source>
        <strain evidence="4">DSM 45237</strain>
    </source>
</reference>
<sequence length="77" mass="8700">MANVTLKLDDDLLRRARIRALEQGTSMNAVIRRFLEDFTGGDVRAQGLRRFLDLAGETRTGSGPEGRTWSRADLHDR</sequence>
<dbReference type="OrthoDB" id="3695326at2"/>
<gene>
    <name evidence="3" type="ORF">SAMN04488561_3658</name>
</gene>
<dbReference type="Pfam" id="PF22513">
    <property type="entry name" value="FitA-like_RHH"/>
    <property type="match status" value="1"/>
</dbReference>
<dbReference type="InterPro" id="IPR053853">
    <property type="entry name" value="FitA-like_RHH"/>
</dbReference>
<feature type="compositionally biased region" description="Basic and acidic residues" evidence="1">
    <location>
        <begin position="68"/>
        <end position="77"/>
    </location>
</feature>